<protein>
    <recommendedName>
        <fullName evidence="3">Protein NO VEIN C-terminal domain-containing protein</fullName>
    </recommendedName>
</protein>
<accession>A0A9P4GW68</accession>
<proteinExistence type="predicted"/>
<comment type="caution">
    <text evidence="1">The sequence shown here is derived from an EMBL/GenBank/DDBJ whole genome shotgun (WGS) entry which is preliminary data.</text>
</comment>
<evidence type="ECO:0000313" key="2">
    <source>
        <dbReference type="Proteomes" id="UP000799777"/>
    </source>
</evidence>
<feature type="non-terminal residue" evidence="1">
    <location>
        <position position="166"/>
    </location>
</feature>
<evidence type="ECO:0008006" key="3">
    <source>
        <dbReference type="Google" id="ProtNLM"/>
    </source>
</evidence>
<keyword evidence="2" id="KW-1185">Reference proteome</keyword>
<feature type="non-terminal residue" evidence="1">
    <location>
        <position position="1"/>
    </location>
</feature>
<evidence type="ECO:0000313" key="1">
    <source>
        <dbReference type="EMBL" id="KAF2023097.1"/>
    </source>
</evidence>
<dbReference type="AlphaFoldDB" id="A0A9P4GW68"/>
<reference evidence="1" key="1">
    <citation type="journal article" date="2020" name="Stud. Mycol.">
        <title>101 Dothideomycetes genomes: a test case for predicting lifestyles and emergence of pathogens.</title>
        <authorList>
            <person name="Haridas S."/>
            <person name="Albert R."/>
            <person name="Binder M."/>
            <person name="Bloem J."/>
            <person name="Labutti K."/>
            <person name="Salamov A."/>
            <person name="Andreopoulos B."/>
            <person name="Baker S."/>
            <person name="Barry K."/>
            <person name="Bills G."/>
            <person name="Bluhm B."/>
            <person name="Cannon C."/>
            <person name="Castanera R."/>
            <person name="Culley D."/>
            <person name="Daum C."/>
            <person name="Ezra D."/>
            <person name="Gonzalez J."/>
            <person name="Henrissat B."/>
            <person name="Kuo A."/>
            <person name="Liang C."/>
            <person name="Lipzen A."/>
            <person name="Lutzoni F."/>
            <person name="Magnuson J."/>
            <person name="Mondo S."/>
            <person name="Nolan M."/>
            <person name="Ohm R."/>
            <person name="Pangilinan J."/>
            <person name="Park H.-J."/>
            <person name="Ramirez L."/>
            <person name="Alfaro M."/>
            <person name="Sun H."/>
            <person name="Tritt A."/>
            <person name="Yoshinaga Y."/>
            <person name="Zwiers L.-H."/>
            <person name="Turgeon B."/>
            <person name="Goodwin S."/>
            <person name="Spatafora J."/>
            <person name="Crous P."/>
            <person name="Grigoriev I."/>
        </authorList>
    </citation>
    <scope>NUCLEOTIDE SEQUENCE</scope>
    <source>
        <strain evidence="1">CBS 110217</strain>
    </source>
</reference>
<dbReference type="EMBL" id="ML978381">
    <property type="protein sequence ID" value="KAF2023097.1"/>
    <property type="molecule type" value="Genomic_DNA"/>
</dbReference>
<sequence length="166" mass="18878">RDQDPHAHDRRIGAAGEAYVFEILSGLNLPGFGKANWCSTIRHLLSGSTYYADLEAWIGRETADIVYTDRTGHLTQYLRNNCDGGFPEISSTRNFALAPLDYYLEVKTTTGQCGTRFYMSGKQYKRMEDMKLGRDDTQTSPKRVYVIMRVYDLMMPNIGLKVFADP</sequence>
<dbReference type="OrthoDB" id="1262810at2759"/>
<organism evidence="1 2">
    <name type="scientific">Setomelanomma holmii</name>
    <dbReference type="NCBI Taxonomy" id="210430"/>
    <lineage>
        <taxon>Eukaryota</taxon>
        <taxon>Fungi</taxon>
        <taxon>Dikarya</taxon>
        <taxon>Ascomycota</taxon>
        <taxon>Pezizomycotina</taxon>
        <taxon>Dothideomycetes</taxon>
        <taxon>Pleosporomycetidae</taxon>
        <taxon>Pleosporales</taxon>
        <taxon>Pleosporineae</taxon>
        <taxon>Phaeosphaeriaceae</taxon>
        <taxon>Setomelanomma</taxon>
    </lineage>
</organism>
<gene>
    <name evidence="1" type="ORF">EK21DRAFT_12273</name>
</gene>
<dbReference type="Proteomes" id="UP000799777">
    <property type="component" value="Unassembled WGS sequence"/>
</dbReference>
<name>A0A9P4GW68_9PLEO</name>